<dbReference type="HOGENOM" id="CLU_1837359_0_0_1"/>
<dbReference type="OrthoDB" id="6081482at2759"/>
<sequence>MTMERELPKDPFLMDKDTDDGVKNKYYKHDTIVNLYNDIKLYDKQAEAQASEIDDSVDVEVREEILKSANTSNPSMFRRPVLLIVILLIAVAIFILCPFLQLASEGSDNSSSEDNKTWSSERTDISDSGSLVQINNLWDG</sequence>
<reference evidence="3 4" key="1">
    <citation type="journal article" date="2013" name="Nature">
        <title>Insights into bilaterian evolution from three spiralian genomes.</title>
        <authorList>
            <person name="Simakov O."/>
            <person name="Marletaz F."/>
            <person name="Cho S.J."/>
            <person name="Edsinger-Gonzales E."/>
            <person name="Havlak P."/>
            <person name="Hellsten U."/>
            <person name="Kuo D.H."/>
            <person name="Larsson T."/>
            <person name="Lv J."/>
            <person name="Arendt D."/>
            <person name="Savage R."/>
            <person name="Osoegawa K."/>
            <person name="de Jong P."/>
            <person name="Grimwood J."/>
            <person name="Chapman J.A."/>
            <person name="Shapiro H."/>
            <person name="Aerts A."/>
            <person name="Otillar R.P."/>
            <person name="Terry A.Y."/>
            <person name="Boore J.L."/>
            <person name="Grigoriev I.V."/>
            <person name="Lindberg D.R."/>
            <person name="Seaver E.C."/>
            <person name="Weisblat D.A."/>
            <person name="Putnam N.H."/>
            <person name="Rokhsar D.S."/>
        </authorList>
    </citation>
    <scope>NUCLEOTIDE SEQUENCE [LARGE SCALE GENOMIC DNA]</scope>
</reference>
<evidence type="ECO:0000256" key="1">
    <source>
        <dbReference type="SAM" id="MobiDB-lite"/>
    </source>
</evidence>
<dbReference type="AlphaFoldDB" id="V4AQK3"/>
<evidence type="ECO:0000313" key="3">
    <source>
        <dbReference type="EMBL" id="ESO95951.1"/>
    </source>
</evidence>
<dbReference type="RefSeq" id="XP_009053355.1">
    <property type="nucleotide sequence ID" value="XM_009055107.1"/>
</dbReference>
<dbReference type="GeneID" id="20242971"/>
<dbReference type="EMBL" id="KB201563">
    <property type="protein sequence ID" value="ESO95951.1"/>
    <property type="molecule type" value="Genomic_DNA"/>
</dbReference>
<keyword evidence="4" id="KW-1185">Reference proteome</keyword>
<feature type="region of interest" description="Disordered" evidence="1">
    <location>
        <begin position="104"/>
        <end position="124"/>
    </location>
</feature>
<gene>
    <name evidence="3" type="ORF">LOTGIDRAFT_175007</name>
</gene>
<organism evidence="3 4">
    <name type="scientific">Lottia gigantea</name>
    <name type="common">Giant owl limpet</name>
    <dbReference type="NCBI Taxonomy" id="225164"/>
    <lineage>
        <taxon>Eukaryota</taxon>
        <taxon>Metazoa</taxon>
        <taxon>Spiralia</taxon>
        <taxon>Lophotrochozoa</taxon>
        <taxon>Mollusca</taxon>
        <taxon>Gastropoda</taxon>
        <taxon>Patellogastropoda</taxon>
        <taxon>Lottioidea</taxon>
        <taxon>Lottiidae</taxon>
        <taxon>Lottia</taxon>
    </lineage>
</organism>
<evidence type="ECO:0000313" key="4">
    <source>
        <dbReference type="Proteomes" id="UP000030746"/>
    </source>
</evidence>
<keyword evidence="2" id="KW-0472">Membrane</keyword>
<name>V4AQK3_LOTGI</name>
<dbReference type="Proteomes" id="UP000030746">
    <property type="component" value="Unassembled WGS sequence"/>
</dbReference>
<keyword evidence="2" id="KW-0812">Transmembrane</keyword>
<keyword evidence="2" id="KW-1133">Transmembrane helix</keyword>
<dbReference type="CTD" id="20242971"/>
<dbReference type="KEGG" id="lgi:LOTGIDRAFT_175007"/>
<feature type="transmembrane region" description="Helical" evidence="2">
    <location>
        <begin position="81"/>
        <end position="103"/>
    </location>
</feature>
<feature type="compositionally biased region" description="Basic and acidic residues" evidence="1">
    <location>
        <begin position="113"/>
        <end position="124"/>
    </location>
</feature>
<protein>
    <submittedName>
        <fullName evidence="3">Uncharacterized protein</fullName>
    </submittedName>
</protein>
<proteinExistence type="predicted"/>
<evidence type="ECO:0000256" key="2">
    <source>
        <dbReference type="SAM" id="Phobius"/>
    </source>
</evidence>
<accession>V4AQK3</accession>